<dbReference type="GO" id="GO:0016853">
    <property type="term" value="F:isomerase activity"/>
    <property type="evidence" value="ECO:0007669"/>
    <property type="project" value="UniProtKB-KW"/>
</dbReference>
<organism evidence="2 3">
    <name type="scientific">Pararobbsia alpina</name>
    <dbReference type="NCBI Taxonomy" id="621374"/>
    <lineage>
        <taxon>Bacteria</taxon>
        <taxon>Pseudomonadati</taxon>
        <taxon>Pseudomonadota</taxon>
        <taxon>Betaproteobacteria</taxon>
        <taxon>Burkholderiales</taxon>
        <taxon>Burkholderiaceae</taxon>
        <taxon>Pararobbsia</taxon>
    </lineage>
</organism>
<keyword evidence="2" id="KW-0413">Isomerase</keyword>
<dbReference type="EC" id="5.1.3.31" evidence="2"/>
<dbReference type="SUPFAM" id="SSF51658">
    <property type="entry name" value="Xylose isomerase-like"/>
    <property type="match status" value="1"/>
</dbReference>
<sequence length="294" mass="32142">MKIAFNLLVLGADITVEHAPQLERLKAQGYDGVEVPVFSGTPERYAALGAVLRDIGLSAGAAAVATPEANPISADPATRARARDRLRWIVDCTHAMGGEIIAGPVHSPVGVFSGFGPTAEERGRCIEAMRALAEYAEPADIRISAEAINRFECYLMSTIAAASAIYREVDHPNYGYMFDTFHANIEEKDAPATYEHYHREINHFHVSENDRGIPGTGHVPFPAHFDALRRCGYDGWLTVESFSRALPELAGATRVWRDLFDDVDVLFARSAAFVRQQWDAAGERLAVSRAGASQ</sequence>
<dbReference type="AlphaFoldDB" id="A0A6S7BXW2"/>
<accession>A0A6S7BXW2</accession>
<feature type="domain" description="Xylose isomerase-like TIM barrel" evidence="1">
    <location>
        <begin position="23"/>
        <end position="247"/>
    </location>
</feature>
<keyword evidence="3" id="KW-1185">Reference proteome</keyword>
<dbReference type="Pfam" id="PF01261">
    <property type="entry name" value="AP_endonuc_2"/>
    <property type="match status" value="1"/>
</dbReference>
<dbReference type="Gene3D" id="3.20.20.150">
    <property type="entry name" value="Divalent-metal-dependent TIM barrel enzymes"/>
    <property type="match status" value="1"/>
</dbReference>
<reference evidence="2 3" key="1">
    <citation type="submission" date="2020-04" db="EMBL/GenBank/DDBJ databases">
        <authorList>
            <person name="De Canck E."/>
        </authorList>
    </citation>
    <scope>NUCLEOTIDE SEQUENCE [LARGE SCALE GENOMIC DNA]</scope>
    <source>
        <strain evidence="2 3">LMG 28138</strain>
    </source>
</reference>
<evidence type="ECO:0000313" key="2">
    <source>
        <dbReference type="EMBL" id="CAB3797193.1"/>
    </source>
</evidence>
<dbReference type="InterPro" id="IPR050312">
    <property type="entry name" value="IolE/XylAMocC-like"/>
</dbReference>
<gene>
    <name evidence="2" type="ORF">LMG28138_04208</name>
</gene>
<evidence type="ECO:0000313" key="3">
    <source>
        <dbReference type="Proteomes" id="UP000494115"/>
    </source>
</evidence>
<dbReference type="InterPro" id="IPR036237">
    <property type="entry name" value="Xyl_isomerase-like_sf"/>
</dbReference>
<dbReference type="PANTHER" id="PTHR12110:SF41">
    <property type="entry name" value="INOSOSE DEHYDRATASE"/>
    <property type="match status" value="1"/>
</dbReference>
<dbReference type="RefSeq" id="WP_175106738.1">
    <property type="nucleotide sequence ID" value="NZ_CADIKM010000025.1"/>
</dbReference>
<dbReference type="EMBL" id="CADIKM010000025">
    <property type="protein sequence ID" value="CAB3797193.1"/>
    <property type="molecule type" value="Genomic_DNA"/>
</dbReference>
<evidence type="ECO:0000259" key="1">
    <source>
        <dbReference type="Pfam" id="PF01261"/>
    </source>
</evidence>
<dbReference type="InterPro" id="IPR013022">
    <property type="entry name" value="Xyl_isomerase-like_TIM-brl"/>
</dbReference>
<proteinExistence type="predicted"/>
<dbReference type="PANTHER" id="PTHR12110">
    <property type="entry name" value="HYDROXYPYRUVATE ISOMERASE"/>
    <property type="match status" value="1"/>
</dbReference>
<name>A0A6S7BXW2_9BURK</name>
<protein>
    <submittedName>
        <fullName evidence="2">L-ribulose 3-epimerase</fullName>
        <ecNumber evidence="2">5.1.3.31</ecNumber>
    </submittedName>
</protein>
<dbReference type="Proteomes" id="UP000494115">
    <property type="component" value="Unassembled WGS sequence"/>
</dbReference>